<organism evidence="1 2">
    <name type="scientific">Trifolium pratense</name>
    <name type="common">Red clover</name>
    <dbReference type="NCBI Taxonomy" id="57577"/>
    <lineage>
        <taxon>Eukaryota</taxon>
        <taxon>Viridiplantae</taxon>
        <taxon>Streptophyta</taxon>
        <taxon>Embryophyta</taxon>
        <taxon>Tracheophyta</taxon>
        <taxon>Spermatophyta</taxon>
        <taxon>Magnoliopsida</taxon>
        <taxon>eudicotyledons</taxon>
        <taxon>Gunneridae</taxon>
        <taxon>Pentapetalae</taxon>
        <taxon>rosids</taxon>
        <taxon>fabids</taxon>
        <taxon>Fabales</taxon>
        <taxon>Fabaceae</taxon>
        <taxon>Papilionoideae</taxon>
        <taxon>50 kb inversion clade</taxon>
        <taxon>NPAAA clade</taxon>
        <taxon>Hologalegina</taxon>
        <taxon>IRL clade</taxon>
        <taxon>Trifolieae</taxon>
        <taxon>Trifolium</taxon>
    </lineage>
</organism>
<evidence type="ECO:0000313" key="2">
    <source>
        <dbReference type="Proteomes" id="UP001177021"/>
    </source>
</evidence>
<accession>A0ACB0IRG7</accession>
<keyword evidence="2" id="KW-1185">Reference proteome</keyword>
<protein>
    <submittedName>
        <fullName evidence="1">Uncharacterized protein</fullName>
    </submittedName>
</protein>
<dbReference type="Proteomes" id="UP001177021">
    <property type="component" value="Unassembled WGS sequence"/>
</dbReference>
<proteinExistence type="predicted"/>
<reference evidence="1" key="1">
    <citation type="submission" date="2023-10" db="EMBL/GenBank/DDBJ databases">
        <authorList>
            <person name="Rodriguez Cubillos JULIANA M."/>
            <person name="De Vega J."/>
        </authorList>
    </citation>
    <scope>NUCLEOTIDE SEQUENCE</scope>
</reference>
<evidence type="ECO:0000313" key="1">
    <source>
        <dbReference type="EMBL" id="CAJ2635118.1"/>
    </source>
</evidence>
<sequence>MEKRITLVQTVATAGVFSAISFWYGFMFGRESSRKELSQLIEDLRRGNPTPPPHIYHFRVNRNLEVSVSDHLQTCFLQNPLGAASYHLQTTFYSFSSISQQLVQLRATLICNASGFQRFYQIVSHQMIGIFLWLIQGSSRREISKFHCFLDMMDISVPHMDPFLLRLGSEVDNVGGL</sequence>
<name>A0ACB0IRG7_TRIPR</name>
<gene>
    <name evidence="1" type="ORF">MILVUS5_LOCUS5875</name>
</gene>
<dbReference type="EMBL" id="CASHSV030000002">
    <property type="protein sequence ID" value="CAJ2635118.1"/>
    <property type="molecule type" value="Genomic_DNA"/>
</dbReference>
<comment type="caution">
    <text evidence="1">The sequence shown here is derived from an EMBL/GenBank/DDBJ whole genome shotgun (WGS) entry which is preliminary data.</text>
</comment>